<dbReference type="PANTHER" id="PTHR36578:SF2">
    <property type="entry name" value="PA14 DOMAIN-CONTAINING PROTEIN"/>
    <property type="match status" value="1"/>
</dbReference>
<evidence type="ECO:0000313" key="1">
    <source>
        <dbReference type="EMBL" id="KAF3038829.1"/>
    </source>
</evidence>
<name>A0A9P4WQK5_9PLEO</name>
<dbReference type="Proteomes" id="UP000758155">
    <property type="component" value="Unassembled WGS sequence"/>
</dbReference>
<proteinExistence type="predicted"/>
<dbReference type="AlphaFoldDB" id="A0A9P4WQK5"/>
<sequence>MLPLPELPLLPLRVLKPLTLFLWTAKGLLPSSDTASAFLACAPFVSSVSAAPTPTGYSLTFKNLQAENNTLGYMGFTLFDTYDTDLCVSKCNKTYGCIAFNIAFERSPFKDPSPKGGA</sequence>
<dbReference type="OrthoDB" id="271448at2759"/>
<comment type="caution">
    <text evidence="1">The sequence shown here is derived from an EMBL/GenBank/DDBJ whole genome shotgun (WGS) entry which is preliminary data.</text>
</comment>
<organism evidence="1 2">
    <name type="scientific">Didymella heteroderae</name>
    <dbReference type="NCBI Taxonomy" id="1769908"/>
    <lineage>
        <taxon>Eukaryota</taxon>
        <taxon>Fungi</taxon>
        <taxon>Dikarya</taxon>
        <taxon>Ascomycota</taxon>
        <taxon>Pezizomycotina</taxon>
        <taxon>Dothideomycetes</taxon>
        <taxon>Pleosporomycetidae</taxon>
        <taxon>Pleosporales</taxon>
        <taxon>Pleosporineae</taxon>
        <taxon>Didymellaceae</taxon>
        <taxon>Didymella</taxon>
    </lineage>
</organism>
<reference evidence="1" key="1">
    <citation type="submission" date="2019-04" db="EMBL/GenBank/DDBJ databases">
        <title>Sequencing of skin fungus with MAO and IRED activity.</title>
        <authorList>
            <person name="Marsaioli A.J."/>
            <person name="Bonatto J.M.C."/>
            <person name="Reis Junior O."/>
        </authorList>
    </citation>
    <scope>NUCLEOTIDE SEQUENCE</scope>
    <source>
        <strain evidence="1">28M1</strain>
    </source>
</reference>
<dbReference type="PANTHER" id="PTHR36578">
    <property type="entry name" value="CHROMOSOME 15, WHOLE GENOME SHOTGUN SEQUENCE"/>
    <property type="match status" value="1"/>
</dbReference>
<evidence type="ECO:0000313" key="2">
    <source>
        <dbReference type="Proteomes" id="UP000758155"/>
    </source>
</evidence>
<dbReference type="EMBL" id="SWKV01000034">
    <property type="protein sequence ID" value="KAF3038829.1"/>
    <property type="molecule type" value="Genomic_DNA"/>
</dbReference>
<gene>
    <name evidence="1" type="ORF">E8E12_006552</name>
</gene>
<protein>
    <submittedName>
        <fullName evidence="1">Uncharacterized protein</fullName>
    </submittedName>
</protein>
<keyword evidence="2" id="KW-1185">Reference proteome</keyword>
<accession>A0A9P4WQK5</accession>